<dbReference type="EMBL" id="WAEL01000007">
    <property type="protein sequence ID" value="NID12297.1"/>
    <property type="molecule type" value="Genomic_DNA"/>
</dbReference>
<dbReference type="PANTHER" id="PTHR19328">
    <property type="entry name" value="HEDGEHOG-INTERACTING PROTEIN"/>
    <property type="match status" value="1"/>
</dbReference>
<organism evidence="2 3">
    <name type="scientific">Fibrivirga algicola</name>
    <dbReference type="NCBI Taxonomy" id="2950420"/>
    <lineage>
        <taxon>Bacteria</taxon>
        <taxon>Pseudomonadati</taxon>
        <taxon>Bacteroidota</taxon>
        <taxon>Cytophagia</taxon>
        <taxon>Cytophagales</taxon>
        <taxon>Spirosomataceae</taxon>
        <taxon>Fibrivirga</taxon>
    </lineage>
</organism>
<evidence type="ECO:0000259" key="1">
    <source>
        <dbReference type="Pfam" id="PF07995"/>
    </source>
</evidence>
<dbReference type="Gene3D" id="2.120.10.30">
    <property type="entry name" value="TolB, C-terminal domain"/>
    <property type="match status" value="1"/>
</dbReference>
<feature type="domain" description="Glucose/Sorbosone dehydrogenase" evidence="1">
    <location>
        <begin position="55"/>
        <end position="386"/>
    </location>
</feature>
<proteinExistence type="predicted"/>
<dbReference type="InterPro" id="IPR011041">
    <property type="entry name" value="Quinoprot_gluc/sorb_DH_b-prop"/>
</dbReference>
<dbReference type="SUPFAM" id="SSF50952">
    <property type="entry name" value="Soluble quinoprotein glucose dehydrogenase"/>
    <property type="match status" value="1"/>
</dbReference>
<accession>A0ABX0QJN9</accession>
<gene>
    <name evidence="2" type="ORF">F7231_19140</name>
</gene>
<evidence type="ECO:0000313" key="3">
    <source>
        <dbReference type="Proteomes" id="UP000606008"/>
    </source>
</evidence>
<reference evidence="2" key="1">
    <citation type="submission" date="2024-05" db="EMBL/GenBank/DDBJ databases">
        <authorList>
            <person name="Jung D.-H."/>
        </authorList>
    </citation>
    <scope>NUCLEOTIDE SEQUENCE</scope>
    <source>
        <strain evidence="2">JA-25</strain>
    </source>
</reference>
<dbReference type="InterPro" id="IPR012938">
    <property type="entry name" value="Glc/Sorbosone_DH"/>
</dbReference>
<dbReference type="Proteomes" id="UP000606008">
    <property type="component" value="Unassembled WGS sequence"/>
</dbReference>
<sequence length="390" mass="41592">MKNGLSVVALVGIAASLSTTSCKQTDTVAIGDTLTTNPTGTPTIRTQTLLTGYEIIWGMDFLPNGNLIFGEKRGRIYQRTGETVTQLTGLPTDINTTSQGGLLDIRVHPNYAANGWVYASYAATVSGTTNTSLKLIRFKINGTALTDVQSIFQAAPTNQWKGHYGSRIEFDRNGLLYLSIGEGGPSTYGGASSPNKNAQNVQTEWGKVHRMTDTGAVPADNPVLPGNTAATTVYSYGHRNPQGLILNPTTGDLWESEHSAKGGDELNIVQKGKNYGWPLVSSGVNYDGTTISASPTMAGVESPLFTWTPSIGPCGLAFITSDSFKSWKGNLLVGGLALTYLSRLELNGNQVVRESKLLEGNRVRNVKQAPDGSIYVSVEGPGRIIRLSAD</sequence>
<name>A0ABX0QJN9_9BACT</name>
<keyword evidence="3" id="KW-1185">Reference proteome</keyword>
<dbReference type="InterPro" id="IPR011042">
    <property type="entry name" value="6-blade_b-propeller_TolB-like"/>
</dbReference>
<dbReference type="PROSITE" id="PS51257">
    <property type="entry name" value="PROKAR_LIPOPROTEIN"/>
    <property type="match status" value="1"/>
</dbReference>
<comment type="caution">
    <text evidence="2">The sequence shown here is derived from an EMBL/GenBank/DDBJ whole genome shotgun (WGS) entry which is preliminary data.</text>
</comment>
<evidence type="ECO:0000313" key="2">
    <source>
        <dbReference type="EMBL" id="NID12297.1"/>
    </source>
</evidence>
<dbReference type="PANTHER" id="PTHR19328:SF75">
    <property type="entry name" value="ALDOSE SUGAR DEHYDROGENASE YLII"/>
    <property type="match status" value="1"/>
</dbReference>
<dbReference type="Pfam" id="PF07995">
    <property type="entry name" value="GSDH"/>
    <property type="match status" value="1"/>
</dbReference>
<protein>
    <submittedName>
        <fullName evidence="2">PQQ-dependent sugar dehydrogenase</fullName>
    </submittedName>
</protein>